<accession>A0A0L0SGN7</accession>
<evidence type="ECO:0000256" key="2">
    <source>
        <dbReference type="SAM" id="MobiDB-lite"/>
    </source>
</evidence>
<feature type="compositionally biased region" description="Low complexity" evidence="2">
    <location>
        <begin position="229"/>
        <end position="242"/>
    </location>
</feature>
<sequence length="357" mass="38183">MPHRNQSALKPATTDRHAPVAAPAGPTHHLGFKESLSAAKHAKDVMGSISMLVAPSSPALGMRTAPLPSNLVLTFGSVGSKLDLATLLHGDASASGFKSAGRKVQGPDIAALREVHRRTLDAVDTLDSDSSDRLRQVLYSRRRDARDADQRCADAVAAALHEAQFHDKCRAEEARRLADLAALVQEMNQLVATNAKLTVQIETLKREKEIEASLKAMAVEAMARQNLKDASAASADRPSSPATERHSSLSRFSLTTRRDSLHEIVHAYVCDHDWTDAQLAATLDGIASKLRTSSRPSTAPASRHPAPARIRSVPPRRSTAIAADAPPPPLVDAPGQHPLRSGFAARAKADPHYALCS</sequence>
<evidence type="ECO:0000256" key="1">
    <source>
        <dbReference type="SAM" id="Coils"/>
    </source>
</evidence>
<dbReference type="VEuPathDB" id="FungiDB:AMAG_06333"/>
<feature type="region of interest" description="Disordered" evidence="2">
    <location>
        <begin position="1"/>
        <end position="28"/>
    </location>
</feature>
<dbReference type="EMBL" id="GG745338">
    <property type="protein sequence ID" value="KNE61515.1"/>
    <property type="molecule type" value="Genomic_DNA"/>
</dbReference>
<dbReference type="AlphaFoldDB" id="A0A0L0SGN7"/>
<reference evidence="3 4" key="1">
    <citation type="submission" date="2009-11" db="EMBL/GenBank/DDBJ databases">
        <title>Annotation of Allomyces macrogynus ATCC 38327.</title>
        <authorList>
            <consortium name="The Broad Institute Genome Sequencing Platform"/>
            <person name="Russ C."/>
            <person name="Cuomo C."/>
            <person name="Burger G."/>
            <person name="Gray M.W."/>
            <person name="Holland P.W.H."/>
            <person name="King N."/>
            <person name="Lang F.B.F."/>
            <person name="Roger A.J."/>
            <person name="Ruiz-Trillo I."/>
            <person name="Young S.K."/>
            <person name="Zeng Q."/>
            <person name="Gargeya S."/>
            <person name="Fitzgerald M."/>
            <person name="Haas B."/>
            <person name="Abouelleil A."/>
            <person name="Alvarado L."/>
            <person name="Arachchi H.M."/>
            <person name="Berlin A."/>
            <person name="Chapman S.B."/>
            <person name="Gearin G."/>
            <person name="Goldberg J."/>
            <person name="Griggs A."/>
            <person name="Gujja S."/>
            <person name="Hansen M."/>
            <person name="Heiman D."/>
            <person name="Howarth C."/>
            <person name="Larimer J."/>
            <person name="Lui A."/>
            <person name="MacDonald P.J.P."/>
            <person name="McCowen C."/>
            <person name="Montmayeur A."/>
            <person name="Murphy C."/>
            <person name="Neiman D."/>
            <person name="Pearson M."/>
            <person name="Priest M."/>
            <person name="Roberts A."/>
            <person name="Saif S."/>
            <person name="Shea T."/>
            <person name="Sisk P."/>
            <person name="Stolte C."/>
            <person name="Sykes S."/>
            <person name="Wortman J."/>
            <person name="Nusbaum C."/>
            <person name="Birren B."/>
        </authorList>
    </citation>
    <scope>NUCLEOTIDE SEQUENCE [LARGE SCALE GENOMIC DNA]</scope>
    <source>
        <strain evidence="3 4">ATCC 38327</strain>
    </source>
</reference>
<feature type="region of interest" description="Disordered" evidence="2">
    <location>
        <begin position="229"/>
        <end position="251"/>
    </location>
</feature>
<proteinExistence type="predicted"/>
<protein>
    <submittedName>
        <fullName evidence="3">Uncharacterized protein</fullName>
    </submittedName>
</protein>
<organism evidence="3 4">
    <name type="scientific">Allomyces macrogynus (strain ATCC 38327)</name>
    <name type="common">Allomyces javanicus var. macrogynus</name>
    <dbReference type="NCBI Taxonomy" id="578462"/>
    <lineage>
        <taxon>Eukaryota</taxon>
        <taxon>Fungi</taxon>
        <taxon>Fungi incertae sedis</taxon>
        <taxon>Blastocladiomycota</taxon>
        <taxon>Blastocladiomycetes</taxon>
        <taxon>Blastocladiales</taxon>
        <taxon>Blastocladiaceae</taxon>
        <taxon>Allomyces</taxon>
    </lineage>
</organism>
<gene>
    <name evidence="3" type="ORF">AMAG_06333</name>
</gene>
<name>A0A0L0SGN7_ALLM3</name>
<feature type="region of interest" description="Disordered" evidence="2">
    <location>
        <begin position="291"/>
        <end position="336"/>
    </location>
</feature>
<reference evidence="3 4" key="2">
    <citation type="submission" date="2009-11" db="EMBL/GenBank/DDBJ databases">
        <title>The Genome Sequence of Allomyces macrogynus strain ATCC 38327.</title>
        <authorList>
            <consortium name="The Broad Institute Genome Sequencing Platform"/>
            <person name="Russ C."/>
            <person name="Cuomo C."/>
            <person name="Shea T."/>
            <person name="Young S.K."/>
            <person name="Zeng Q."/>
            <person name="Koehrsen M."/>
            <person name="Haas B."/>
            <person name="Borodovsky M."/>
            <person name="Guigo R."/>
            <person name="Alvarado L."/>
            <person name="Berlin A."/>
            <person name="Borenstein D."/>
            <person name="Chen Z."/>
            <person name="Engels R."/>
            <person name="Freedman E."/>
            <person name="Gellesch M."/>
            <person name="Goldberg J."/>
            <person name="Griggs A."/>
            <person name="Gujja S."/>
            <person name="Heiman D."/>
            <person name="Hepburn T."/>
            <person name="Howarth C."/>
            <person name="Jen D."/>
            <person name="Larson L."/>
            <person name="Lewis B."/>
            <person name="Mehta T."/>
            <person name="Park D."/>
            <person name="Pearson M."/>
            <person name="Roberts A."/>
            <person name="Saif S."/>
            <person name="Shenoy N."/>
            <person name="Sisk P."/>
            <person name="Stolte C."/>
            <person name="Sykes S."/>
            <person name="Walk T."/>
            <person name="White J."/>
            <person name="Yandava C."/>
            <person name="Burger G."/>
            <person name="Gray M.W."/>
            <person name="Holland P.W.H."/>
            <person name="King N."/>
            <person name="Lang F.B.F."/>
            <person name="Roger A.J."/>
            <person name="Ruiz-Trillo I."/>
            <person name="Lander E."/>
            <person name="Nusbaum C."/>
        </authorList>
    </citation>
    <scope>NUCLEOTIDE SEQUENCE [LARGE SCALE GENOMIC DNA]</scope>
    <source>
        <strain evidence="3 4">ATCC 38327</strain>
    </source>
</reference>
<evidence type="ECO:0000313" key="3">
    <source>
        <dbReference type="EMBL" id="KNE61515.1"/>
    </source>
</evidence>
<feature type="compositionally biased region" description="Polar residues" evidence="2">
    <location>
        <begin position="291"/>
        <end position="300"/>
    </location>
</feature>
<evidence type="ECO:0000313" key="4">
    <source>
        <dbReference type="Proteomes" id="UP000054350"/>
    </source>
</evidence>
<keyword evidence="4" id="KW-1185">Reference proteome</keyword>
<dbReference type="Proteomes" id="UP000054350">
    <property type="component" value="Unassembled WGS sequence"/>
</dbReference>
<feature type="coiled-coil region" evidence="1">
    <location>
        <begin position="180"/>
        <end position="207"/>
    </location>
</feature>
<keyword evidence="1" id="KW-0175">Coiled coil</keyword>